<evidence type="ECO:0000313" key="5">
    <source>
        <dbReference type="EMBL" id="KAJ1981104.1"/>
    </source>
</evidence>
<dbReference type="Proteomes" id="UP001151582">
    <property type="component" value="Unassembled WGS sequence"/>
</dbReference>
<feature type="domain" description="K Homology" evidence="4">
    <location>
        <begin position="227"/>
        <end position="314"/>
    </location>
</feature>
<dbReference type="PANTHER" id="PTHR10288">
    <property type="entry name" value="KH DOMAIN CONTAINING RNA BINDING PROTEIN"/>
    <property type="match status" value="1"/>
</dbReference>
<keyword evidence="6" id="KW-1185">Reference proteome</keyword>
<feature type="region of interest" description="Disordered" evidence="3">
    <location>
        <begin position="408"/>
        <end position="427"/>
    </location>
</feature>
<keyword evidence="2" id="KW-0694">RNA-binding</keyword>
<dbReference type="GO" id="GO:0003723">
    <property type="term" value="F:RNA binding"/>
    <property type="evidence" value="ECO:0007669"/>
    <property type="project" value="UniProtKB-UniRule"/>
</dbReference>
<keyword evidence="1" id="KW-0677">Repeat</keyword>
<dbReference type="Pfam" id="PF00013">
    <property type="entry name" value="KH_1"/>
    <property type="match status" value="3"/>
</dbReference>
<gene>
    <name evidence="5" type="ORF">H4R34_002206</name>
</gene>
<evidence type="ECO:0000256" key="3">
    <source>
        <dbReference type="SAM" id="MobiDB-lite"/>
    </source>
</evidence>
<evidence type="ECO:0000256" key="2">
    <source>
        <dbReference type="PROSITE-ProRule" id="PRU00117"/>
    </source>
</evidence>
<feature type="region of interest" description="Disordered" evidence="3">
    <location>
        <begin position="27"/>
        <end position="119"/>
    </location>
</feature>
<feature type="domain" description="K Homology" evidence="4">
    <location>
        <begin position="126"/>
        <end position="198"/>
    </location>
</feature>
<sequence>MSSSTPDHSVEYQSAKDKARDIAAKFAANPKPDAAALIGGDRADDSPTSFAPESTACRTEPATADMAPSASMENRLKRGHEHTQDQYYDVPNSPQPPAKRHSYTHGGDSTAPRGHQNYDDYHRANYSEQTQLTIPSNYAGIVIGKGGESLKRLERDYHVKIQVDQEPNPETNEKTITIYGNRLDDVDFAKRMIEAKVSDYNDKIRRDQTDGNGVTNAGGASGSNGDASFQLTMKIPQSKAGFLIGRGGDRIRDIQVRTGAKLLLAAEPPAGSSEGASPNDQDVHGAVSNERVLTITGQETQVNEAKEIVEQVLATDRDTAMTGEHPEDSYKEVIPVPQSAVGMIIGRAGENIKNIKRRTMCMITLDQVADPSYNATREMTISGSEENVAFAKTLINEKIAEASQYRGRRRQNPGWRQRDQYGGGSEYYGGDNYNSNAYYYNSYGNNGGYPAMDPQYAAYYAQYGQMYPQYAGYYQQYGQQPPPNDGNSGHYQ</sequence>
<dbReference type="SUPFAM" id="SSF54791">
    <property type="entry name" value="Eukaryotic type KH-domain (KH-domain type I)"/>
    <property type="match status" value="3"/>
</dbReference>
<name>A0A9W8B478_9FUNG</name>
<feature type="compositionally biased region" description="Low complexity" evidence="3">
    <location>
        <begin position="211"/>
        <end position="225"/>
    </location>
</feature>
<reference evidence="5" key="1">
    <citation type="submission" date="2022-07" db="EMBL/GenBank/DDBJ databases">
        <title>Phylogenomic reconstructions and comparative analyses of Kickxellomycotina fungi.</title>
        <authorList>
            <person name="Reynolds N.K."/>
            <person name="Stajich J.E."/>
            <person name="Barry K."/>
            <person name="Grigoriev I.V."/>
            <person name="Crous P."/>
            <person name="Smith M.E."/>
        </authorList>
    </citation>
    <scope>NUCLEOTIDE SEQUENCE</scope>
    <source>
        <strain evidence="5">RSA 567</strain>
    </source>
</reference>
<dbReference type="EMBL" id="JANBQB010000138">
    <property type="protein sequence ID" value="KAJ1981104.1"/>
    <property type="molecule type" value="Genomic_DNA"/>
</dbReference>
<evidence type="ECO:0000259" key="4">
    <source>
        <dbReference type="SMART" id="SM00322"/>
    </source>
</evidence>
<feature type="region of interest" description="Disordered" evidence="3">
    <location>
        <begin position="204"/>
        <end position="225"/>
    </location>
</feature>
<accession>A0A9W8B478</accession>
<dbReference type="InterPro" id="IPR004088">
    <property type="entry name" value="KH_dom_type_1"/>
</dbReference>
<protein>
    <recommendedName>
        <fullName evidence="4">K Homology domain-containing protein</fullName>
    </recommendedName>
</protein>
<dbReference type="InterPro" id="IPR004087">
    <property type="entry name" value="KH_dom"/>
</dbReference>
<comment type="caution">
    <text evidence="5">The sequence shown here is derived from an EMBL/GenBank/DDBJ whole genome shotgun (WGS) entry which is preliminary data.</text>
</comment>
<dbReference type="AlphaFoldDB" id="A0A9W8B478"/>
<dbReference type="PROSITE" id="PS50084">
    <property type="entry name" value="KH_TYPE_1"/>
    <property type="match status" value="3"/>
</dbReference>
<dbReference type="InterPro" id="IPR036612">
    <property type="entry name" value="KH_dom_type_1_sf"/>
</dbReference>
<dbReference type="CDD" id="cd00105">
    <property type="entry name" value="KH-I"/>
    <property type="match status" value="2"/>
</dbReference>
<organism evidence="5 6">
    <name type="scientific">Dimargaris verticillata</name>
    <dbReference type="NCBI Taxonomy" id="2761393"/>
    <lineage>
        <taxon>Eukaryota</taxon>
        <taxon>Fungi</taxon>
        <taxon>Fungi incertae sedis</taxon>
        <taxon>Zoopagomycota</taxon>
        <taxon>Kickxellomycotina</taxon>
        <taxon>Dimargaritomycetes</taxon>
        <taxon>Dimargaritales</taxon>
        <taxon>Dimargaritaceae</taxon>
        <taxon>Dimargaris</taxon>
    </lineage>
</organism>
<feature type="domain" description="K Homology" evidence="4">
    <location>
        <begin position="328"/>
        <end position="400"/>
    </location>
</feature>
<dbReference type="SMART" id="SM00322">
    <property type="entry name" value="KH"/>
    <property type="match status" value="3"/>
</dbReference>
<proteinExistence type="predicted"/>
<evidence type="ECO:0000256" key="1">
    <source>
        <dbReference type="ARBA" id="ARBA00022737"/>
    </source>
</evidence>
<dbReference type="OrthoDB" id="5204190at2759"/>
<dbReference type="Gene3D" id="3.30.1370.10">
    <property type="entry name" value="K Homology domain, type 1"/>
    <property type="match status" value="3"/>
</dbReference>
<evidence type="ECO:0000313" key="6">
    <source>
        <dbReference type="Proteomes" id="UP001151582"/>
    </source>
</evidence>